<evidence type="ECO:0000313" key="2">
    <source>
        <dbReference type="EMBL" id="MPC14307.1"/>
    </source>
</evidence>
<protein>
    <submittedName>
        <fullName evidence="2">Uncharacterized protein</fullName>
    </submittedName>
</protein>
<gene>
    <name evidence="2" type="ORF">E2C01_007071</name>
</gene>
<proteinExistence type="predicted"/>
<dbReference type="Proteomes" id="UP000324222">
    <property type="component" value="Unassembled WGS sequence"/>
</dbReference>
<organism evidence="2 3">
    <name type="scientific">Portunus trituberculatus</name>
    <name type="common">Swimming crab</name>
    <name type="synonym">Neptunus trituberculatus</name>
    <dbReference type="NCBI Taxonomy" id="210409"/>
    <lineage>
        <taxon>Eukaryota</taxon>
        <taxon>Metazoa</taxon>
        <taxon>Ecdysozoa</taxon>
        <taxon>Arthropoda</taxon>
        <taxon>Crustacea</taxon>
        <taxon>Multicrustacea</taxon>
        <taxon>Malacostraca</taxon>
        <taxon>Eumalacostraca</taxon>
        <taxon>Eucarida</taxon>
        <taxon>Decapoda</taxon>
        <taxon>Pleocyemata</taxon>
        <taxon>Brachyura</taxon>
        <taxon>Eubrachyura</taxon>
        <taxon>Portunoidea</taxon>
        <taxon>Portunidae</taxon>
        <taxon>Portuninae</taxon>
        <taxon>Portunus</taxon>
    </lineage>
</organism>
<comment type="caution">
    <text evidence="2">The sequence shown here is derived from an EMBL/GenBank/DDBJ whole genome shotgun (WGS) entry which is preliminary data.</text>
</comment>
<keyword evidence="3" id="KW-1185">Reference proteome</keyword>
<reference evidence="2 3" key="1">
    <citation type="submission" date="2019-05" db="EMBL/GenBank/DDBJ databases">
        <title>Another draft genome of Portunus trituberculatus and its Hox gene families provides insights of decapod evolution.</title>
        <authorList>
            <person name="Jeong J.-H."/>
            <person name="Song I."/>
            <person name="Kim S."/>
            <person name="Choi T."/>
            <person name="Kim D."/>
            <person name="Ryu S."/>
            <person name="Kim W."/>
        </authorList>
    </citation>
    <scope>NUCLEOTIDE SEQUENCE [LARGE SCALE GENOMIC DNA]</scope>
    <source>
        <tissue evidence="2">Muscle</tissue>
    </source>
</reference>
<dbReference type="OrthoDB" id="7480422at2759"/>
<evidence type="ECO:0000256" key="1">
    <source>
        <dbReference type="SAM" id="MobiDB-lite"/>
    </source>
</evidence>
<feature type="region of interest" description="Disordered" evidence="1">
    <location>
        <begin position="1"/>
        <end position="47"/>
    </location>
</feature>
<evidence type="ECO:0000313" key="3">
    <source>
        <dbReference type="Proteomes" id="UP000324222"/>
    </source>
</evidence>
<name>A0A5B7CWV3_PORTR</name>
<accession>A0A5B7CWV3</accession>
<dbReference type="AlphaFoldDB" id="A0A5B7CWV3"/>
<feature type="compositionally biased region" description="Basic and acidic residues" evidence="1">
    <location>
        <begin position="24"/>
        <end position="33"/>
    </location>
</feature>
<sequence>MGLRTMESDTPGCSGQMGTKRKVVKEQQGESRGCKIPPLQRDDGGVAHTAKDKPYLLARHFAFKMCVPDPDKPLPTLPQTIKNKLQQITSEAELLHVTRSSVPLSLDFSGKTLAPQDEVEVLGITYDCRLTFKSHIERLAREASGKLASLRRMSWLLDNRSLEILYKAQIRSSMEYGYLAWGGAARKHLVLIDKRDSLRKEELGTSHDCNLCKQRRDMEGLTVMFKVQVKRVSHLEPLRQPQRRPLWLRGLSLRHLGELLQPRCRTWHQQRHYVNKCSSLWNALLTSVANLEGATLQDFTLSVNNWLLRQG</sequence>
<dbReference type="EMBL" id="VSRR010000343">
    <property type="protein sequence ID" value="MPC14307.1"/>
    <property type="molecule type" value="Genomic_DNA"/>
</dbReference>